<organism evidence="1 2">
    <name type="scientific">Termititenax aidoneus</name>
    <dbReference type="NCBI Taxonomy" id="2218524"/>
    <lineage>
        <taxon>Bacteria</taxon>
        <taxon>Bacillati</taxon>
        <taxon>Candidatus Margulisiibacteriota</taxon>
        <taxon>Candidatus Termititenacia</taxon>
        <taxon>Candidatus Termititenacales</taxon>
        <taxon>Candidatus Termititenacaceae</taxon>
        <taxon>Candidatus Termititenax</taxon>
    </lineage>
</organism>
<proteinExistence type="predicted"/>
<accession>A0A388TDX2</accession>
<gene>
    <name evidence="1" type="ORF">NO1_2218</name>
</gene>
<protein>
    <submittedName>
        <fullName evidence="1">Uncharacterized protein</fullName>
    </submittedName>
</protein>
<dbReference type="Proteomes" id="UP000269352">
    <property type="component" value="Unassembled WGS sequence"/>
</dbReference>
<sequence>MSEETTMVYTLILNPREKMPAKEADAKRFAHMVHNELEDLMAQIASEEKEIVIDGTTIDKTSTLGAMIINDKLSEIESKNTQNFSLLSEIRRAEDSLRQILG</sequence>
<reference evidence="1 2" key="1">
    <citation type="journal article" date="2019" name="ISME J.">
        <title>Genome analyses of uncultured TG2/ZB3 bacteria in 'Margulisbacteria' specifically attached to ectosymbiotic spirochetes of protists in the termite gut.</title>
        <authorList>
            <person name="Utami Y.D."/>
            <person name="Kuwahara H."/>
            <person name="Igai K."/>
            <person name="Murakami T."/>
            <person name="Sugaya K."/>
            <person name="Morikawa T."/>
            <person name="Nagura Y."/>
            <person name="Yuki M."/>
            <person name="Deevong P."/>
            <person name="Inoue T."/>
            <person name="Kihara K."/>
            <person name="Lo N."/>
            <person name="Yamada A."/>
            <person name="Ohkuma M."/>
            <person name="Hongoh Y."/>
        </authorList>
    </citation>
    <scope>NUCLEOTIDE SEQUENCE [LARGE SCALE GENOMIC DNA]</scope>
    <source>
        <strain evidence="1">NkOx7-01</strain>
    </source>
</reference>
<dbReference type="EMBL" id="BGZN01000183">
    <property type="protein sequence ID" value="GBR75185.1"/>
    <property type="molecule type" value="Genomic_DNA"/>
</dbReference>
<keyword evidence="2" id="KW-1185">Reference proteome</keyword>
<comment type="caution">
    <text evidence="1">The sequence shown here is derived from an EMBL/GenBank/DDBJ whole genome shotgun (WGS) entry which is preliminary data.</text>
</comment>
<evidence type="ECO:0000313" key="2">
    <source>
        <dbReference type="Proteomes" id="UP000269352"/>
    </source>
</evidence>
<name>A0A388TDX2_TERA1</name>
<dbReference type="AlphaFoldDB" id="A0A388TDX2"/>
<evidence type="ECO:0000313" key="1">
    <source>
        <dbReference type="EMBL" id="GBR75185.1"/>
    </source>
</evidence>